<dbReference type="EMBL" id="MGDF01000149">
    <property type="protein sequence ID" value="OGL44314.1"/>
    <property type="molecule type" value="Genomic_DNA"/>
</dbReference>
<evidence type="ECO:0000256" key="5">
    <source>
        <dbReference type="ARBA" id="ARBA00022729"/>
    </source>
</evidence>
<name>A0A1F7RTH8_9BACT</name>
<evidence type="ECO:0000256" key="7">
    <source>
        <dbReference type="ARBA" id="ARBA00023237"/>
    </source>
</evidence>
<keyword evidence="4" id="KW-0812">Transmembrane</keyword>
<evidence type="ECO:0008006" key="10">
    <source>
        <dbReference type="Google" id="ProtNLM"/>
    </source>
</evidence>
<evidence type="ECO:0000313" key="8">
    <source>
        <dbReference type="EMBL" id="OGL44314.1"/>
    </source>
</evidence>
<evidence type="ECO:0000256" key="1">
    <source>
        <dbReference type="ARBA" id="ARBA00004571"/>
    </source>
</evidence>
<evidence type="ECO:0000313" key="9">
    <source>
        <dbReference type="Proteomes" id="UP000178435"/>
    </source>
</evidence>
<accession>A0A1F7RTH8</accession>
<comment type="caution">
    <text evidence="8">The sequence shown here is derived from an EMBL/GenBank/DDBJ whole genome shotgun (WGS) entry which is preliminary data.</text>
</comment>
<evidence type="ECO:0000256" key="4">
    <source>
        <dbReference type="ARBA" id="ARBA00022692"/>
    </source>
</evidence>
<dbReference type="Pfam" id="PF03349">
    <property type="entry name" value="Toluene_X"/>
    <property type="match status" value="1"/>
</dbReference>
<evidence type="ECO:0000256" key="2">
    <source>
        <dbReference type="ARBA" id="ARBA00008163"/>
    </source>
</evidence>
<keyword evidence="3" id="KW-1134">Transmembrane beta strand</keyword>
<dbReference type="PANTHER" id="PTHR35093">
    <property type="entry name" value="OUTER MEMBRANE PROTEIN NMB0088-RELATED"/>
    <property type="match status" value="1"/>
</dbReference>
<dbReference type="Proteomes" id="UP000178435">
    <property type="component" value="Unassembled WGS sequence"/>
</dbReference>
<dbReference type="GO" id="GO:0009279">
    <property type="term" value="C:cell outer membrane"/>
    <property type="evidence" value="ECO:0007669"/>
    <property type="project" value="UniProtKB-SubCell"/>
</dbReference>
<evidence type="ECO:0000256" key="3">
    <source>
        <dbReference type="ARBA" id="ARBA00022452"/>
    </source>
</evidence>
<evidence type="ECO:0000256" key="6">
    <source>
        <dbReference type="ARBA" id="ARBA00023136"/>
    </source>
</evidence>
<comment type="subcellular location">
    <subcellularLocation>
        <location evidence="1">Cell outer membrane</location>
        <topology evidence="1">Multi-pass membrane protein</topology>
    </subcellularLocation>
</comment>
<dbReference type="Gene3D" id="2.40.160.60">
    <property type="entry name" value="Outer membrane protein transport protein (OMPP1/FadL/TodX)"/>
    <property type="match status" value="1"/>
</dbReference>
<reference evidence="8 9" key="1">
    <citation type="journal article" date="2016" name="Nat. Commun.">
        <title>Thousands of microbial genomes shed light on interconnected biogeochemical processes in an aquifer system.</title>
        <authorList>
            <person name="Anantharaman K."/>
            <person name="Brown C.T."/>
            <person name="Hug L.A."/>
            <person name="Sharon I."/>
            <person name="Castelle C.J."/>
            <person name="Probst A.J."/>
            <person name="Thomas B.C."/>
            <person name="Singh A."/>
            <person name="Wilkins M.J."/>
            <person name="Karaoz U."/>
            <person name="Brodie E.L."/>
            <person name="Williams K.H."/>
            <person name="Hubbard S.S."/>
            <person name="Banfield J.F."/>
        </authorList>
    </citation>
    <scope>NUCLEOTIDE SEQUENCE [LARGE SCALE GENOMIC DNA]</scope>
</reference>
<keyword evidence="6" id="KW-0472">Membrane</keyword>
<organism evidence="8 9">
    <name type="scientific">Candidatus Schekmanbacteria bacterium RBG_16_38_11</name>
    <dbReference type="NCBI Taxonomy" id="1817880"/>
    <lineage>
        <taxon>Bacteria</taxon>
        <taxon>Candidatus Schekmaniibacteriota</taxon>
    </lineage>
</organism>
<feature type="non-terminal residue" evidence="8">
    <location>
        <position position="1"/>
    </location>
</feature>
<gene>
    <name evidence="8" type="ORF">A2149_05805</name>
</gene>
<dbReference type="AlphaFoldDB" id="A0A1F7RTH8"/>
<dbReference type="SUPFAM" id="SSF56935">
    <property type="entry name" value="Porins"/>
    <property type="match status" value="1"/>
</dbReference>
<comment type="similarity">
    <text evidence="2">Belongs to the OmpP1/FadL family.</text>
</comment>
<keyword evidence="5" id="KW-0732">Signal</keyword>
<proteinExistence type="inferred from homology"/>
<dbReference type="InterPro" id="IPR005017">
    <property type="entry name" value="OMPP1/FadL/TodX"/>
</dbReference>
<keyword evidence="7" id="KW-0998">Cell outer membrane</keyword>
<protein>
    <recommendedName>
        <fullName evidence="10">Aromatic hydrocarbon degradation protein</fullName>
    </recommendedName>
</protein>
<dbReference type="GO" id="GO:0015483">
    <property type="term" value="F:long-chain fatty acid transporting porin activity"/>
    <property type="evidence" value="ECO:0007669"/>
    <property type="project" value="TreeGrafter"/>
</dbReference>
<sequence>NPSAIFYNPAGISQLDGINVTLGTNLITVKTIYHKPGDGDKSATKDRLDTPAYFYLTGKINESLSAGFGVYSPYGLASDWQSNWPGRNIVTYAMLRTFFFNPVIAWKPLKNLSVAAGAIGVYSDVVLNSRIVYEKMAEAQGLKIIPPGVLTGVEGHTKLKGDGGGAGFNLGVLYNITDDLKLGVSYRSPIRVKYSGEANFRHANSSIHPIVAIINASTIDSWAKTKITMPSQLLAGISYNALKDFTLEFDLDWREWSRFKTLRVRFKDDRMNQINIREHWKDTITYRAGLEYRLNNALALRAGYAYDPSAIQNRYLDPLVPDADKHAVTIGAGYRIGNWKLDISNMALFFETASTHNARVGFNNMFRFNAKYNSYANITSLSVSYKF</sequence>
<dbReference type="PANTHER" id="PTHR35093:SF8">
    <property type="entry name" value="OUTER MEMBRANE PROTEIN NMB0088-RELATED"/>
    <property type="match status" value="1"/>
</dbReference>